<organism evidence="2 3">
    <name type="scientific">Pseudoalteromonas qingdaonensis</name>
    <dbReference type="NCBI Taxonomy" id="3131913"/>
    <lineage>
        <taxon>Bacteria</taxon>
        <taxon>Pseudomonadati</taxon>
        <taxon>Pseudomonadota</taxon>
        <taxon>Gammaproteobacteria</taxon>
        <taxon>Alteromonadales</taxon>
        <taxon>Pseudoalteromonadaceae</taxon>
        <taxon>Pseudoalteromonas</taxon>
    </lineage>
</organism>
<feature type="chain" id="PRO_5047496706" description="Lipoprotein" evidence="1">
    <location>
        <begin position="25"/>
        <end position="157"/>
    </location>
</feature>
<dbReference type="EMBL" id="JBCGCU010000016">
    <property type="protein sequence ID" value="MEM0516270.1"/>
    <property type="molecule type" value="Genomic_DNA"/>
</dbReference>
<evidence type="ECO:0000313" key="2">
    <source>
        <dbReference type="EMBL" id="MEM0516270.1"/>
    </source>
</evidence>
<proteinExistence type="predicted"/>
<dbReference type="RefSeq" id="WP_342679636.1">
    <property type="nucleotide sequence ID" value="NZ_JBCGCU010000016.1"/>
</dbReference>
<comment type="caution">
    <text evidence="2">The sequence shown here is derived from an EMBL/GenBank/DDBJ whole genome shotgun (WGS) entry which is preliminary data.</text>
</comment>
<evidence type="ECO:0008006" key="4">
    <source>
        <dbReference type="Google" id="ProtNLM"/>
    </source>
</evidence>
<name>A0ABU9MYE8_9GAMM</name>
<keyword evidence="1" id="KW-0732">Signal</keyword>
<reference evidence="2 3" key="1">
    <citation type="submission" date="2024-03" db="EMBL/GenBank/DDBJ databases">
        <title>Pseudoalteromonas qingdaonensis sp. nov., isolated from the intestines of marine benthic organisms.</title>
        <authorList>
            <person name="Lin X."/>
            <person name="Fang S."/>
            <person name="Hu X."/>
        </authorList>
    </citation>
    <scope>NUCLEOTIDE SEQUENCE [LARGE SCALE GENOMIC DNA]</scope>
    <source>
        <strain evidence="2 3">YIC-827</strain>
    </source>
</reference>
<dbReference type="Proteomes" id="UP001447008">
    <property type="component" value="Unassembled WGS sequence"/>
</dbReference>
<protein>
    <recommendedName>
        <fullName evidence="4">Lipoprotein</fullName>
    </recommendedName>
</protein>
<keyword evidence="3" id="KW-1185">Reference proteome</keyword>
<evidence type="ECO:0000256" key="1">
    <source>
        <dbReference type="SAM" id="SignalP"/>
    </source>
</evidence>
<accession>A0ABU9MYE8</accession>
<gene>
    <name evidence="2" type="ORF">WCN91_12755</name>
</gene>
<feature type="signal peptide" evidence="1">
    <location>
        <begin position="1"/>
        <end position="24"/>
    </location>
</feature>
<evidence type="ECO:0000313" key="3">
    <source>
        <dbReference type="Proteomes" id="UP001447008"/>
    </source>
</evidence>
<sequence>MLLSNYPRHCLILLSLFAALPSLTACNDSNLSINKESIAKESIAKDTQLTHCCDYHPLDIEPFHFALSAERVHPESPFSVSLQMPADALIESAKMQGITMYMGTIPVLFKQIDARLWQADIMVGACSEPNMLWQLDVRVSHRGQVQTLAYPINVTYP</sequence>